<dbReference type="AlphaFoldDB" id="W2JNM0"/>
<organism evidence="1 2">
    <name type="scientific">Phytophthora nicotianae</name>
    <name type="common">Potato buckeye rot agent</name>
    <name type="synonym">Phytophthora parasitica</name>
    <dbReference type="NCBI Taxonomy" id="4792"/>
    <lineage>
        <taxon>Eukaryota</taxon>
        <taxon>Sar</taxon>
        <taxon>Stramenopiles</taxon>
        <taxon>Oomycota</taxon>
        <taxon>Peronosporomycetes</taxon>
        <taxon>Peronosporales</taxon>
        <taxon>Peronosporaceae</taxon>
        <taxon>Phytophthora</taxon>
    </lineage>
</organism>
<dbReference type="VEuPathDB" id="FungiDB:PPTG_22071"/>
<protein>
    <submittedName>
        <fullName evidence="1">Uncharacterized protein</fullName>
    </submittedName>
</protein>
<proteinExistence type="predicted"/>
<name>W2JNM0_PHYNI</name>
<dbReference type="EMBL" id="KI671037">
    <property type="protein sequence ID" value="ETL48029.1"/>
    <property type="molecule type" value="Genomic_DNA"/>
</dbReference>
<reference evidence="1 2" key="1">
    <citation type="submission" date="2013-11" db="EMBL/GenBank/DDBJ databases">
        <title>The Genome Sequence of Phytophthora parasitica CJ05E6.</title>
        <authorList>
            <consortium name="The Broad Institute Genomics Platform"/>
            <person name="Russ C."/>
            <person name="Tyler B."/>
            <person name="Panabieres F."/>
            <person name="Shan W."/>
            <person name="Tripathy S."/>
            <person name="Grunwald N."/>
            <person name="Machado M."/>
            <person name="Johnson C.S."/>
            <person name="Arredondo F."/>
            <person name="Hong C."/>
            <person name="Coffey M."/>
            <person name="Young S.K."/>
            <person name="Zeng Q."/>
            <person name="Gargeya S."/>
            <person name="Fitzgerald M."/>
            <person name="Abouelleil A."/>
            <person name="Alvarado L."/>
            <person name="Chapman S.B."/>
            <person name="Gainer-Dewar J."/>
            <person name="Goldberg J."/>
            <person name="Griggs A."/>
            <person name="Gujja S."/>
            <person name="Hansen M."/>
            <person name="Howarth C."/>
            <person name="Imamovic A."/>
            <person name="Ireland A."/>
            <person name="Larimer J."/>
            <person name="McCowan C."/>
            <person name="Murphy C."/>
            <person name="Pearson M."/>
            <person name="Poon T.W."/>
            <person name="Priest M."/>
            <person name="Roberts A."/>
            <person name="Saif S."/>
            <person name="Shea T."/>
            <person name="Sykes S."/>
            <person name="Wortman J."/>
            <person name="Nusbaum C."/>
            <person name="Birren B."/>
        </authorList>
    </citation>
    <scope>NUCLEOTIDE SEQUENCE [LARGE SCALE GENOMIC DNA]</scope>
    <source>
        <strain evidence="1 2">CJ05E6</strain>
    </source>
</reference>
<gene>
    <name evidence="1" type="ORF">L916_02319</name>
</gene>
<accession>W2JNM0</accession>
<evidence type="ECO:0000313" key="2">
    <source>
        <dbReference type="Proteomes" id="UP000053864"/>
    </source>
</evidence>
<dbReference type="Proteomes" id="UP000053864">
    <property type="component" value="Unassembled WGS sequence"/>
</dbReference>
<evidence type="ECO:0000313" key="1">
    <source>
        <dbReference type="EMBL" id="ETL48029.1"/>
    </source>
</evidence>
<sequence>MSKWEFLEPWLATIFVQGKAAFIETASGPASGFDFIDSSLEQLAGTVAISMCDLAEPETMGLFVTVTKTAKTQFQLSLDLWEMTGQYVQHAGSMLSLMLSGSASSLLEVFRCAQSVPLAVICWNISSYMVEPVCSAIANIKSALNVTLDLNDLVSEPISDWGWLVYAVCCGSTHSNEWNSRVSSASMTQRDLDVIDHVRKFKFPEPAIGSDMFEYGIVDMQEGTSFLHSSEDIVLVATTACHCRAARYTCTGTTTNMARIVVPGHGLCTVKIGDGAVFIRDNPTQKLFQECQSQYLRELIIYNLTVENNSLVYGLLSDRERLASTTHYEAIHSATLFEESKRV</sequence>